<evidence type="ECO:0000256" key="5">
    <source>
        <dbReference type="SAM" id="Phobius"/>
    </source>
</evidence>
<dbReference type="Proteomes" id="UP000461768">
    <property type="component" value="Unassembled WGS sequence"/>
</dbReference>
<reference evidence="7 8" key="1">
    <citation type="submission" date="2019-09" db="EMBL/GenBank/DDBJ databases">
        <authorList>
            <person name="Valk L.C."/>
        </authorList>
    </citation>
    <scope>NUCLEOTIDE SEQUENCE [LARGE SCALE GENOMIC DNA]</scope>
    <source>
        <strain evidence="7">GalUA</strain>
    </source>
</reference>
<dbReference type="Pfam" id="PF00704">
    <property type="entry name" value="Glyco_hydro_18"/>
    <property type="match status" value="1"/>
</dbReference>
<dbReference type="PANTHER" id="PTHR46066:SF2">
    <property type="entry name" value="CHITINASE DOMAIN-CONTAINING PROTEIN 1"/>
    <property type="match status" value="1"/>
</dbReference>
<dbReference type="EMBL" id="WAGX01000007">
    <property type="protein sequence ID" value="KAB1435829.1"/>
    <property type="molecule type" value="Genomic_DNA"/>
</dbReference>
<dbReference type="RefSeq" id="WP_151147433.1">
    <property type="nucleotide sequence ID" value="NZ_WAGX01000007.1"/>
</dbReference>
<dbReference type="PANTHER" id="PTHR46066">
    <property type="entry name" value="CHITINASE DOMAIN-CONTAINING PROTEIN 1 FAMILY MEMBER"/>
    <property type="match status" value="1"/>
</dbReference>
<reference evidence="7 8" key="2">
    <citation type="submission" date="2020-02" db="EMBL/GenBank/DDBJ databases">
        <title>Candidatus Galacturonibacter soehngenii shows hetero-acetogenic catabolism of galacturonic acid but lacks a canonical carbon monoxide dehydrogenase/acetyl-CoA synthase complex.</title>
        <authorList>
            <person name="Diender M."/>
            <person name="Stouten G.R."/>
            <person name="Petersen J.F."/>
            <person name="Nielsen P.H."/>
            <person name="Dueholm M.S."/>
            <person name="Pronk J.T."/>
            <person name="Van Loosdrecht M.C.M."/>
        </authorList>
    </citation>
    <scope>NUCLEOTIDE SEQUENCE [LARGE SCALE GENOMIC DNA]</scope>
    <source>
        <strain evidence="7">GalUA</strain>
    </source>
</reference>
<comment type="caution">
    <text evidence="7">The sequence shown here is derived from an EMBL/GenBank/DDBJ whole genome shotgun (WGS) entry which is preliminary data.</text>
</comment>
<dbReference type="PROSITE" id="PS01095">
    <property type="entry name" value="GH18_1"/>
    <property type="match status" value="1"/>
</dbReference>
<name>A0A7V7QIW6_9FIRM</name>
<evidence type="ECO:0000313" key="8">
    <source>
        <dbReference type="Proteomes" id="UP000461768"/>
    </source>
</evidence>
<organism evidence="7 8">
    <name type="scientific">Candidatus Galacturonatibacter soehngenii</name>
    <dbReference type="NCBI Taxonomy" id="2307010"/>
    <lineage>
        <taxon>Bacteria</taxon>
        <taxon>Bacillati</taxon>
        <taxon>Bacillota</taxon>
        <taxon>Clostridia</taxon>
        <taxon>Lachnospirales</taxon>
        <taxon>Lachnospiraceae</taxon>
        <taxon>Candidatus Galacturonatibacter</taxon>
    </lineage>
</organism>
<dbReference type="SUPFAM" id="SSF51445">
    <property type="entry name" value="(Trans)glycosidases"/>
    <property type="match status" value="1"/>
</dbReference>
<accession>A0A7V7QIW6</accession>
<proteinExistence type="inferred from homology"/>
<dbReference type="AlphaFoldDB" id="A0A7V7QIW6"/>
<protein>
    <submittedName>
        <fullName evidence="7">SH3 domain-containing protein</fullName>
    </submittedName>
</protein>
<evidence type="ECO:0000256" key="3">
    <source>
        <dbReference type="RuleBase" id="RU000489"/>
    </source>
</evidence>
<dbReference type="GO" id="GO:0004553">
    <property type="term" value="F:hydrolase activity, hydrolyzing O-glycosyl compounds"/>
    <property type="evidence" value="ECO:0007669"/>
    <property type="project" value="InterPro"/>
</dbReference>
<dbReference type="InterPro" id="IPR001579">
    <property type="entry name" value="Glyco_hydro_18_chit_AS"/>
</dbReference>
<gene>
    <name evidence="7" type="ORF">F7O84_15745</name>
</gene>
<dbReference type="SMART" id="SM00636">
    <property type="entry name" value="Glyco_18"/>
    <property type="match status" value="1"/>
</dbReference>
<evidence type="ECO:0000256" key="2">
    <source>
        <dbReference type="ARBA" id="ARBA00023295"/>
    </source>
</evidence>
<dbReference type="InterPro" id="IPR029070">
    <property type="entry name" value="Chitinase_insertion_sf"/>
</dbReference>
<dbReference type="GO" id="GO:0008061">
    <property type="term" value="F:chitin binding"/>
    <property type="evidence" value="ECO:0007669"/>
    <property type="project" value="InterPro"/>
</dbReference>
<dbReference type="Pfam" id="PF07833">
    <property type="entry name" value="Cu_amine_oxidN1"/>
    <property type="match status" value="1"/>
</dbReference>
<dbReference type="PROSITE" id="PS51910">
    <property type="entry name" value="GH18_2"/>
    <property type="match status" value="1"/>
</dbReference>
<dbReference type="Gene3D" id="3.20.20.80">
    <property type="entry name" value="Glycosidases"/>
    <property type="match status" value="1"/>
</dbReference>
<dbReference type="InterPro" id="IPR001223">
    <property type="entry name" value="Glyco_hydro18_cat"/>
</dbReference>
<comment type="similarity">
    <text evidence="4">Belongs to the glycosyl hydrolase 18 family.</text>
</comment>
<dbReference type="Gene3D" id="3.10.50.10">
    <property type="match status" value="1"/>
</dbReference>
<dbReference type="InterPro" id="IPR011583">
    <property type="entry name" value="Chitinase_II/V-like_cat"/>
</dbReference>
<keyword evidence="8" id="KW-1185">Reference proteome</keyword>
<keyword evidence="5" id="KW-1133">Transmembrane helix</keyword>
<keyword evidence="1 3" id="KW-0378">Hydrolase</keyword>
<evidence type="ECO:0000256" key="4">
    <source>
        <dbReference type="RuleBase" id="RU004453"/>
    </source>
</evidence>
<dbReference type="InterPro" id="IPR012854">
    <property type="entry name" value="Cu_amine_oxidase-like_N"/>
</dbReference>
<dbReference type="GO" id="GO:0005975">
    <property type="term" value="P:carbohydrate metabolic process"/>
    <property type="evidence" value="ECO:0007669"/>
    <property type="project" value="InterPro"/>
</dbReference>
<keyword evidence="5" id="KW-0812">Transmembrane</keyword>
<keyword evidence="5" id="KW-0472">Membrane</keyword>
<evidence type="ECO:0000256" key="1">
    <source>
        <dbReference type="ARBA" id="ARBA00022801"/>
    </source>
</evidence>
<dbReference type="OrthoDB" id="9775889at2"/>
<dbReference type="Pfam" id="PF08239">
    <property type="entry name" value="SH3_3"/>
    <property type="match status" value="1"/>
</dbReference>
<dbReference type="Gene3D" id="2.30.30.40">
    <property type="entry name" value="SH3 Domains"/>
    <property type="match status" value="1"/>
</dbReference>
<feature type="domain" description="GH18" evidence="6">
    <location>
        <begin position="258"/>
        <end position="585"/>
    </location>
</feature>
<dbReference type="InterPro" id="IPR017853">
    <property type="entry name" value="GH"/>
</dbReference>
<sequence length="585" mass="66878">MRRRTSPELKKKIISVFATLVLLIIVIIIYVVGNIIEKYTPSDKKADLPEYFALSSEDEVALILQDTKAEEKGLIFNDEIYLEYSTVRKYLNPRFYWDPNENVLLYTTPSDVITASVGSKDYYISKNKNTENYVIVKVDGNNAYIALDYIQKYTNIAYERFSDPNRVHITYEWGNVTYAQLKKDDSVRVKGGIKSPILTNVTEGSKVAVLEQGDEWSKVRSEDAFIGYIKNKNLINISQETESRSFEEPVYTSIKKDYDINLTWHQVTEKAANSKLLTLLADTKGINTISPTWFSLSDNEGNFTSLADATYVQHAHQLGIEVWALIDNFNPNVSTYEVLSYTSKREKLINQLIAAAIEYNLDGINIDFEELKSEEGEHFVQFIRELSIKCRNNGIVLSIDNYVPTEYSALYNRKEQGIVADYVIVMGYDEHFSTSEEAGSVASIGFVKSGIENTLKEVPKEKVINAVPFYTRLWIKTPKTEDEIASENESTEFIPYKLSSEIYSMANQDKLISANGLEPTWDETTGQYYAQYEKDGITYEIWLEEEASIEEKMKLVDQFEIAGVASWKLGLEKKSVWDTIIKYVN</sequence>
<evidence type="ECO:0000259" key="6">
    <source>
        <dbReference type="PROSITE" id="PS51910"/>
    </source>
</evidence>
<evidence type="ECO:0000313" key="7">
    <source>
        <dbReference type="EMBL" id="KAB1435829.1"/>
    </source>
</evidence>
<feature type="transmembrane region" description="Helical" evidence="5">
    <location>
        <begin position="12"/>
        <end position="33"/>
    </location>
</feature>
<keyword evidence="2 3" id="KW-0326">Glycosidase</keyword>
<dbReference type="InterPro" id="IPR003646">
    <property type="entry name" value="SH3-like_bac-type"/>
</dbReference>